<accession>A0ABQ1HRY0</accession>
<proteinExistence type="predicted"/>
<name>A0ABQ1HRY0_9FLAO</name>
<dbReference type="Proteomes" id="UP000658793">
    <property type="component" value="Unassembled WGS sequence"/>
</dbReference>
<comment type="caution">
    <text evidence="1">The sequence shown here is derived from an EMBL/GenBank/DDBJ whole genome shotgun (WGS) entry which is preliminary data.</text>
</comment>
<dbReference type="EMBL" id="BMGA01000008">
    <property type="protein sequence ID" value="GGA85639.1"/>
    <property type="molecule type" value="Genomic_DNA"/>
</dbReference>
<keyword evidence="2" id="KW-1185">Reference proteome</keyword>
<evidence type="ECO:0000313" key="2">
    <source>
        <dbReference type="Proteomes" id="UP000658793"/>
    </source>
</evidence>
<reference evidence="2" key="1">
    <citation type="journal article" date="2019" name="Int. J. Syst. Evol. Microbiol.">
        <title>The Global Catalogue of Microorganisms (GCM) 10K type strain sequencing project: providing services to taxonomists for standard genome sequencing and annotation.</title>
        <authorList>
            <consortium name="The Broad Institute Genomics Platform"/>
            <consortium name="The Broad Institute Genome Sequencing Center for Infectious Disease"/>
            <person name="Wu L."/>
            <person name="Ma J."/>
        </authorList>
    </citation>
    <scope>NUCLEOTIDE SEQUENCE [LARGE SCALE GENOMIC DNA]</scope>
    <source>
        <strain evidence="2">CGMCC 1.12811</strain>
    </source>
</reference>
<organism evidence="1 2">
    <name type="scientific">Flavobacterium palustre</name>
    <dbReference type="NCBI Taxonomy" id="1476463"/>
    <lineage>
        <taxon>Bacteria</taxon>
        <taxon>Pseudomonadati</taxon>
        <taxon>Bacteroidota</taxon>
        <taxon>Flavobacteriia</taxon>
        <taxon>Flavobacteriales</taxon>
        <taxon>Flavobacteriaceae</taxon>
        <taxon>Flavobacterium</taxon>
    </lineage>
</organism>
<evidence type="ECO:0000313" key="1">
    <source>
        <dbReference type="EMBL" id="GGA85639.1"/>
    </source>
</evidence>
<protein>
    <submittedName>
        <fullName evidence="1">Uncharacterized protein</fullName>
    </submittedName>
</protein>
<sequence>MPSLKVAEKTIGNGFALKSKKQQKIMLPKTAIKFEFFENKNKVKLKTKRHSTTETN</sequence>
<gene>
    <name evidence="1" type="ORF">GCM10008015_27980</name>
</gene>